<gene>
    <name evidence="1" type="ORF">UT64_C0041G0012</name>
</gene>
<dbReference type="AlphaFoldDB" id="A0A0G0PW78"/>
<protein>
    <submittedName>
        <fullName evidence="1">Uncharacterized protein</fullName>
    </submittedName>
</protein>
<reference evidence="1 2" key="1">
    <citation type="journal article" date="2015" name="Nature">
        <title>rRNA introns, odd ribosomes, and small enigmatic genomes across a large radiation of phyla.</title>
        <authorList>
            <person name="Brown C.T."/>
            <person name="Hug L.A."/>
            <person name="Thomas B.C."/>
            <person name="Sharon I."/>
            <person name="Castelle C.J."/>
            <person name="Singh A."/>
            <person name="Wilkins M.J."/>
            <person name="Williams K.H."/>
            <person name="Banfield J.F."/>
        </authorList>
    </citation>
    <scope>NUCLEOTIDE SEQUENCE [LARGE SCALE GENOMIC DNA]</scope>
</reference>
<dbReference type="EMBL" id="LBXO01000041">
    <property type="protein sequence ID" value="KKR32148.1"/>
    <property type="molecule type" value="Genomic_DNA"/>
</dbReference>
<dbReference type="Proteomes" id="UP000034137">
    <property type="component" value="Unassembled WGS sequence"/>
</dbReference>
<evidence type="ECO:0000313" key="1">
    <source>
        <dbReference type="EMBL" id="KKR32148.1"/>
    </source>
</evidence>
<comment type="caution">
    <text evidence="1">The sequence shown here is derived from an EMBL/GenBank/DDBJ whole genome shotgun (WGS) entry which is preliminary data.</text>
</comment>
<evidence type="ECO:0000313" key="2">
    <source>
        <dbReference type="Proteomes" id="UP000034137"/>
    </source>
</evidence>
<sequence length="71" mass="7954">MGTVETYIDKCGCPTVKISNNMGMSTEMFFSRLSSGGVRVEIRRTDKLETFTKTFLDQASKDAIIELLQGR</sequence>
<name>A0A0G0PW78_9BACT</name>
<accession>A0A0G0PW78</accession>
<proteinExistence type="predicted"/>
<organism evidence="1 2">
    <name type="scientific">Candidatus Falkowbacteria bacterium GW2011_GWF2_39_8</name>
    <dbReference type="NCBI Taxonomy" id="1618642"/>
    <lineage>
        <taxon>Bacteria</taxon>
        <taxon>Candidatus Falkowiibacteriota</taxon>
    </lineage>
</organism>